<proteinExistence type="predicted"/>
<keyword evidence="2" id="KW-1185">Reference proteome</keyword>
<gene>
    <name evidence="1" type="ORF">LIER_31793</name>
</gene>
<comment type="caution">
    <text evidence="1">The sequence shown here is derived from an EMBL/GenBank/DDBJ whole genome shotgun (WGS) entry which is preliminary data.</text>
</comment>
<dbReference type="AlphaFoldDB" id="A0AAV3RVJ6"/>
<evidence type="ECO:0000313" key="2">
    <source>
        <dbReference type="Proteomes" id="UP001454036"/>
    </source>
</evidence>
<dbReference type="EMBL" id="BAABME010011951">
    <property type="protein sequence ID" value="GAA0184505.1"/>
    <property type="molecule type" value="Genomic_DNA"/>
</dbReference>
<organism evidence="1 2">
    <name type="scientific">Lithospermum erythrorhizon</name>
    <name type="common">Purple gromwell</name>
    <name type="synonym">Lithospermum officinale var. erythrorhizon</name>
    <dbReference type="NCBI Taxonomy" id="34254"/>
    <lineage>
        <taxon>Eukaryota</taxon>
        <taxon>Viridiplantae</taxon>
        <taxon>Streptophyta</taxon>
        <taxon>Embryophyta</taxon>
        <taxon>Tracheophyta</taxon>
        <taxon>Spermatophyta</taxon>
        <taxon>Magnoliopsida</taxon>
        <taxon>eudicotyledons</taxon>
        <taxon>Gunneridae</taxon>
        <taxon>Pentapetalae</taxon>
        <taxon>asterids</taxon>
        <taxon>lamiids</taxon>
        <taxon>Boraginales</taxon>
        <taxon>Boraginaceae</taxon>
        <taxon>Boraginoideae</taxon>
        <taxon>Lithospermeae</taxon>
        <taxon>Lithospermum</taxon>
    </lineage>
</organism>
<evidence type="ECO:0000313" key="1">
    <source>
        <dbReference type="EMBL" id="GAA0184505.1"/>
    </source>
</evidence>
<sequence>MHIKFENDTILAMQNSIDDEFLTYNLPLTQLTMQFGKEVKSNSPTWDEDEDIVCAPIEDDEDHLLAT</sequence>
<reference evidence="1 2" key="1">
    <citation type="submission" date="2024-01" db="EMBL/GenBank/DDBJ databases">
        <title>The complete chloroplast genome sequence of Lithospermum erythrorhizon: insights into the phylogenetic relationship among Boraginaceae species and the maternal lineages of purple gromwells.</title>
        <authorList>
            <person name="Okada T."/>
            <person name="Watanabe K."/>
        </authorList>
    </citation>
    <scope>NUCLEOTIDE SEQUENCE [LARGE SCALE GENOMIC DNA]</scope>
</reference>
<protein>
    <submittedName>
        <fullName evidence="1">Uncharacterized protein</fullName>
    </submittedName>
</protein>
<accession>A0AAV3RVJ6</accession>
<dbReference type="Proteomes" id="UP001454036">
    <property type="component" value="Unassembled WGS sequence"/>
</dbReference>
<name>A0AAV3RVJ6_LITER</name>